<dbReference type="AlphaFoldDB" id="A0A834C2H7"/>
<keyword evidence="6" id="KW-0393">Immunoglobulin domain</keyword>
<dbReference type="InterPro" id="IPR036179">
    <property type="entry name" value="Ig-like_dom_sf"/>
</dbReference>
<keyword evidence="8" id="KW-0812">Transmembrane</keyword>
<dbReference type="Gene3D" id="2.60.40.10">
    <property type="entry name" value="Immunoglobulins"/>
    <property type="match status" value="1"/>
</dbReference>
<evidence type="ECO:0000313" key="11">
    <source>
        <dbReference type="EMBL" id="KAF6720753.1"/>
    </source>
</evidence>
<keyword evidence="8" id="KW-1133">Transmembrane helix</keyword>
<evidence type="ECO:0000256" key="2">
    <source>
        <dbReference type="ARBA" id="ARBA00022729"/>
    </source>
</evidence>
<dbReference type="GO" id="GO:1903037">
    <property type="term" value="P:regulation of leukocyte cell-cell adhesion"/>
    <property type="evidence" value="ECO:0007669"/>
    <property type="project" value="UniProtKB-ARBA"/>
</dbReference>
<evidence type="ECO:0000256" key="7">
    <source>
        <dbReference type="SAM" id="MobiDB-lite"/>
    </source>
</evidence>
<feature type="signal peptide" evidence="9">
    <location>
        <begin position="1"/>
        <end position="18"/>
    </location>
</feature>
<proteinExistence type="predicted"/>
<organism evidence="11 12">
    <name type="scientific">Oryzias melastigma</name>
    <name type="common">Marine medaka</name>
    <dbReference type="NCBI Taxonomy" id="30732"/>
    <lineage>
        <taxon>Eukaryota</taxon>
        <taxon>Metazoa</taxon>
        <taxon>Chordata</taxon>
        <taxon>Craniata</taxon>
        <taxon>Vertebrata</taxon>
        <taxon>Euteleostomi</taxon>
        <taxon>Actinopterygii</taxon>
        <taxon>Neopterygii</taxon>
        <taxon>Teleostei</taxon>
        <taxon>Neoteleostei</taxon>
        <taxon>Acanthomorphata</taxon>
        <taxon>Ovalentaria</taxon>
        <taxon>Atherinomorphae</taxon>
        <taxon>Beloniformes</taxon>
        <taxon>Adrianichthyidae</taxon>
        <taxon>Oryziinae</taxon>
        <taxon>Oryzias</taxon>
    </lineage>
</organism>
<feature type="region of interest" description="Disordered" evidence="7">
    <location>
        <begin position="187"/>
        <end position="207"/>
    </location>
</feature>
<dbReference type="PROSITE" id="PS50835">
    <property type="entry name" value="IG_LIKE"/>
    <property type="match status" value="1"/>
</dbReference>
<name>A0A834C2H7_ORYME</name>
<dbReference type="GO" id="GO:0005102">
    <property type="term" value="F:signaling receptor binding"/>
    <property type="evidence" value="ECO:0007669"/>
    <property type="project" value="TreeGrafter"/>
</dbReference>
<dbReference type="InterPro" id="IPR050504">
    <property type="entry name" value="IgSF_BTN/MOG"/>
</dbReference>
<evidence type="ECO:0000256" key="5">
    <source>
        <dbReference type="ARBA" id="ARBA00023180"/>
    </source>
</evidence>
<protein>
    <submittedName>
        <fullName evidence="11">V-set domain containing T-cell activation inhibitor 1</fullName>
    </submittedName>
</protein>
<dbReference type="EMBL" id="WKFB01000514">
    <property type="protein sequence ID" value="KAF6720753.1"/>
    <property type="molecule type" value="Genomic_DNA"/>
</dbReference>
<comment type="subcellular location">
    <subcellularLocation>
        <location evidence="1">Membrane</location>
    </subcellularLocation>
</comment>
<keyword evidence="5" id="KW-0325">Glycoprotein</keyword>
<dbReference type="InterPro" id="IPR013783">
    <property type="entry name" value="Ig-like_fold"/>
</dbReference>
<keyword evidence="4" id="KW-1015">Disulfide bond</keyword>
<dbReference type="Proteomes" id="UP000646548">
    <property type="component" value="Unassembled WGS sequence"/>
</dbReference>
<evidence type="ECO:0000256" key="9">
    <source>
        <dbReference type="SAM" id="SignalP"/>
    </source>
</evidence>
<evidence type="ECO:0000256" key="6">
    <source>
        <dbReference type="ARBA" id="ARBA00023319"/>
    </source>
</evidence>
<sequence length="207" mass="23324">MCMRIIFLLVWIFYVVKAKDDVKLICSPPTVQTKPGQGVVLSCAVKPPFDLTAQTVEWTRGTDVVVHRYRSQGDDKTDQHQKFRGRTVLIHQNLKDGNVSLRLINITKEDEGNYSCCLPNYVRCSNITLIVGPDPGDIAGIIAGVTIFVVGAVAVVLGILIRSNDTTNYNYNYNYNSKTNESDDIRAQTRSYKTKRHLKKRKSKKNT</sequence>
<dbReference type="Pfam" id="PF07686">
    <property type="entry name" value="V-set"/>
    <property type="match status" value="1"/>
</dbReference>
<evidence type="ECO:0000256" key="1">
    <source>
        <dbReference type="ARBA" id="ARBA00004370"/>
    </source>
</evidence>
<evidence type="ECO:0000256" key="8">
    <source>
        <dbReference type="SAM" id="Phobius"/>
    </source>
</evidence>
<evidence type="ECO:0000259" key="10">
    <source>
        <dbReference type="PROSITE" id="PS50835"/>
    </source>
</evidence>
<reference evidence="11" key="1">
    <citation type="journal article" name="BMC Genomics">
        <title>Long-read sequencing and de novo genome assembly of marine medaka (Oryzias melastigma).</title>
        <authorList>
            <person name="Liang P."/>
            <person name="Saqib H.S.A."/>
            <person name="Ni X."/>
            <person name="Shen Y."/>
        </authorList>
    </citation>
    <scope>NUCLEOTIDE SEQUENCE</scope>
    <source>
        <strain evidence="11">Bigg-433</strain>
    </source>
</reference>
<evidence type="ECO:0000256" key="4">
    <source>
        <dbReference type="ARBA" id="ARBA00023157"/>
    </source>
</evidence>
<keyword evidence="3 8" id="KW-0472">Membrane</keyword>
<keyword evidence="2 9" id="KW-0732">Signal</keyword>
<dbReference type="SUPFAM" id="SSF48726">
    <property type="entry name" value="Immunoglobulin"/>
    <property type="match status" value="1"/>
</dbReference>
<dbReference type="PANTHER" id="PTHR24100:SF151">
    <property type="entry name" value="ICOS LIGAND"/>
    <property type="match status" value="1"/>
</dbReference>
<gene>
    <name evidence="11" type="ORF">FQA47_022065</name>
</gene>
<dbReference type="SMART" id="SM00409">
    <property type="entry name" value="IG"/>
    <property type="match status" value="1"/>
</dbReference>
<feature type="transmembrane region" description="Helical" evidence="8">
    <location>
        <begin position="138"/>
        <end position="161"/>
    </location>
</feature>
<dbReference type="GO" id="GO:0001817">
    <property type="term" value="P:regulation of cytokine production"/>
    <property type="evidence" value="ECO:0007669"/>
    <property type="project" value="TreeGrafter"/>
</dbReference>
<evidence type="ECO:0000313" key="12">
    <source>
        <dbReference type="Proteomes" id="UP000646548"/>
    </source>
</evidence>
<accession>A0A834C2H7</accession>
<dbReference type="GO" id="GO:0009897">
    <property type="term" value="C:external side of plasma membrane"/>
    <property type="evidence" value="ECO:0007669"/>
    <property type="project" value="TreeGrafter"/>
</dbReference>
<dbReference type="InterPro" id="IPR007110">
    <property type="entry name" value="Ig-like_dom"/>
</dbReference>
<feature type="domain" description="Ig-like" evidence="10">
    <location>
        <begin position="22"/>
        <end position="128"/>
    </location>
</feature>
<dbReference type="InterPro" id="IPR003599">
    <property type="entry name" value="Ig_sub"/>
</dbReference>
<dbReference type="GO" id="GO:0050852">
    <property type="term" value="P:T cell receptor signaling pathway"/>
    <property type="evidence" value="ECO:0007669"/>
    <property type="project" value="TreeGrafter"/>
</dbReference>
<dbReference type="PANTHER" id="PTHR24100">
    <property type="entry name" value="BUTYROPHILIN"/>
    <property type="match status" value="1"/>
</dbReference>
<feature type="compositionally biased region" description="Basic residues" evidence="7">
    <location>
        <begin position="192"/>
        <end position="207"/>
    </location>
</feature>
<dbReference type="FunFam" id="2.60.40.10:FF:000142">
    <property type="entry name" value="V-set domain-containing T-cell activation inhibitor 1"/>
    <property type="match status" value="1"/>
</dbReference>
<feature type="chain" id="PRO_5032506442" evidence="9">
    <location>
        <begin position="19"/>
        <end position="207"/>
    </location>
</feature>
<dbReference type="GO" id="GO:0050863">
    <property type="term" value="P:regulation of T cell activation"/>
    <property type="evidence" value="ECO:0007669"/>
    <property type="project" value="UniProtKB-ARBA"/>
</dbReference>
<comment type="caution">
    <text evidence="11">The sequence shown here is derived from an EMBL/GenBank/DDBJ whole genome shotgun (WGS) entry which is preliminary data.</text>
</comment>
<dbReference type="InterPro" id="IPR013106">
    <property type="entry name" value="Ig_V-set"/>
</dbReference>
<evidence type="ECO:0000256" key="3">
    <source>
        <dbReference type="ARBA" id="ARBA00023136"/>
    </source>
</evidence>